<comment type="caution">
    <text evidence="5">Lacks conserved residue(s) required for the propagation of feature annotation.</text>
</comment>
<dbReference type="Proteomes" id="UP001595444">
    <property type="component" value="Unassembled WGS sequence"/>
</dbReference>
<feature type="transmembrane region" description="Helical" evidence="5">
    <location>
        <begin position="6"/>
        <end position="26"/>
    </location>
</feature>
<dbReference type="HAMAP" id="MF_01361">
    <property type="entry name" value="UPF0391"/>
    <property type="match status" value="1"/>
</dbReference>
<reference evidence="7" key="1">
    <citation type="journal article" date="2019" name="Int. J. Syst. Evol. Microbiol.">
        <title>The Global Catalogue of Microorganisms (GCM) 10K type strain sequencing project: providing services to taxonomists for standard genome sequencing and annotation.</title>
        <authorList>
            <consortium name="The Broad Institute Genomics Platform"/>
            <consortium name="The Broad Institute Genome Sequencing Center for Infectious Disease"/>
            <person name="Wu L."/>
            <person name="Ma J."/>
        </authorList>
    </citation>
    <scope>NUCLEOTIDE SEQUENCE [LARGE SCALE GENOMIC DNA]</scope>
    <source>
        <strain evidence="7">KCTC 62164</strain>
    </source>
</reference>
<keyword evidence="1 5" id="KW-1003">Cell membrane</keyword>
<evidence type="ECO:0000313" key="6">
    <source>
        <dbReference type="EMBL" id="MFC3052986.1"/>
    </source>
</evidence>
<accession>A0ABV7D789</accession>
<evidence type="ECO:0000256" key="1">
    <source>
        <dbReference type="ARBA" id="ARBA00022475"/>
    </source>
</evidence>
<feature type="transmembrane region" description="Helical" evidence="5">
    <location>
        <begin position="33"/>
        <end position="51"/>
    </location>
</feature>
<organism evidence="6 7">
    <name type="scientific">Kordiimonas pumila</name>
    <dbReference type="NCBI Taxonomy" id="2161677"/>
    <lineage>
        <taxon>Bacteria</taxon>
        <taxon>Pseudomonadati</taxon>
        <taxon>Pseudomonadota</taxon>
        <taxon>Alphaproteobacteria</taxon>
        <taxon>Kordiimonadales</taxon>
        <taxon>Kordiimonadaceae</taxon>
        <taxon>Kordiimonas</taxon>
    </lineage>
</organism>
<proteinExistence type="inferred from homology"/>
<comment type="caution">
    <text evidence="6">The sequence shown here is derived from an EMBL/GenBank/DDBJ whole genome shotgun (WGS) entry which is preliminary data.</text>
</comment>
<keyword evidence="3 5" id="KW-1133">Transmembrane helix</keyword>
<protein>
    <recommendedName>
        <fullName evidence="5">UPF0391 membrane protein ACFOKA_13805</fullName>
    </recommendedName>
</protein>
<dbReference type="RefSeq" id="WP_194213363.1">
    <property type="nucleotide sequence ID" value="NZ_CP061205.1"/>
</dbReference>
<comment type="similarity">
    <text evidence="5">Belongs to the UPF0391 family.</text>
</comment>
<dbReference type="EMBL" id="JBHRSL010000010">
    <property type="protein sequence ID" value="MFC3052986.1"/>
    <property type="molecule type" value="Genomic_DNA"/>
</dbReference>
<gene>
    <name evidence="6" type="ORF">ACFOKA_13805</name>
</gene>
<dbReference type="NCBIfam" id="NF010229">
    <property type="entry name" value="PRK13682.1-4"/>
    <property type="match status" value="1"/>
</dbReference>
<sequence>MLSWALTFFILAIVAAIFGFGGIAGTLAGAAKLLFLAFIILFIVTLIANVIRGKGTPPPL</sequence>
<evidence type="ECO:0000256" key="2">
    <source>
        <dbReference type="ARBA" id="ARBA00022692"/>
    </source>
</evidence>
<dbReference type="InterPro" id="IPR009760">
    <property type="entry name" value="DUF1328"/>
</dbReference>
<evidence type="ECO:0000256" key="3">
    <source>
        <dbReference type="ARBA" id="ARBA00022989"/>
    </source>
</evidence>
<evidence type="ECO:0000256" key="4">
    <source>
        <dbReference type="ARBA" id="ARBA00023136"/>
    </source>
</evidence>
<keyword evidence="4 5" id="KW-0472">Membrane</keyword>
<keyword evidence="7" id="KW-1185">Reference proteome</keyword>
<evidence type="ECO:0000313" key="7">
    <source>
        <dbReference type="Proteomes" id="UP001595444"/>
    </source>
</evidence>
<keyword evidence="2 5" id="KW-0812">Transmembrane</keyword>
<evidence type="ECO:0000256" key="5">
    <source>
        <dbReference type="HAMAP-Rule" id="MF_01361"/>
    </source>
</evidence>
<dbReference type="Pfam" id="PF07043">
    <property type="entry name" value="DUF1328"/>
    <property type="match status" value="1"/>
</dbReference>
<dbReference type="PIRSF" id="PIRSF036466">
    <property type="entry name" value="UCP036466"/>
    <property type="match status" value="1"/>
</dbReference>
<name>A0ABV7D789_9PROT</name>